<proteinExistence type="predicted"/>
<protein>
    <submittedName>
        <fullName evidence="2">Uncharacterized protein</fullName>
    </submittedName>
</protein>
<organism evidence="2">
    <name type="scientific">Anguilla anguilla</name>
    <name type="common">European freshwater eel</name>
    <name type="synonym">Muraena anguilla</name>
    <dbReference type="NCBI Taxonomy" id="7936"/>
    <lineage>
        <taxon>Eukaryota</taxon>
        <taxon>Metazoa</taxon>
        <taxon>Chordata</taxon>
        <taxon>Craniata</taxon>
        <taxon>Vertebrata</taxon>
        <taxon>Euteleostomi</taxon>
        <taxon>Actinopterygii</taxon>
        <taxon>Neopterygii</taxon>
        <taxon>Teleostei</taxon>
        <taxon>Anguilliformes</taxon>
        <taxon>Anguillidae</taxon>
        <taxon>Anguilla</taxon>
    </lineage>
</organism>
<evidence type="ECO:0000256" key="1">
    <source>
        <dbReference type="SAM" id="Phobius"/>
    </source>
</evidence>
<keyword evidence="1" id="KW-1133">Transmembrane helix</keyword>
<reference evidence="2" key="2">
    <citation type="journal article" date="2015" name="Fish Shellfish Immunol.">
        <title>Early steps in the European eel (Anguilla anguilla)-Vibrio vulnificus interaction in the gills: Role of the RtxA13 toxin.</title>
        <authorList>
            <person name="Callol A."/>
            <person name="Pajuelo D."/>
            <person name="Ebbesson L."/>
            <person name="Teles M."/>
            <person name="MacKenzie S."/>
            <person name="Amaro C."/>
        </authorList>
    </citation>
    <scope>NUCLEOTIDE SEQUENCE</scope>
</reference>
<dbReference type="EMBL" id="GBXM01080064">
    <property type="protein sequence ID" value="JAH28513.1"/>
    <property type="molecule type" value="Transcribed_RNA"/>
</dbReference>
<accession>A0A0E9RJJ5</accession>
<keyword evidence="1" id="KW-0472">Membrane</keyword>
<evidence type="ECO:0000313" key="2">
    <source>
        <dbReference type="EMBL" id="JAH28513.1"/>
    </source>
</evidence>
<feature type="transmembrane region" description="Helical" evidence="1">
    <location>
        <begin position="12"/>
        <end position="32"/>
    </location>
</feature>
<sequence length="35" mass="4175">MFHDRDPFHRAVFLFFVCTCANVLPVNLLRLLRGR</sequence>
<name>A0A0E9RJJ5_ANGAN</name>
<dbReference type="AlphaFoldDB" id="A0A0E9RJJ5"/>
<reference evidence="2" key="1">
    <citation type="submission" date="2014-11" db="EMBL/GenBank/DDBJ databases">
        <authorList>
            <person name="Amaro Gonzalez C."/>
        </authorList>
    </citation>
    <scope>NUCLEOTIDE SEQUENCE</scope>
</reference>
<keyword evidence="1" id="KW-0812">Transmembrane</keyword>